<dbReference type="SUPFAM" id="SSF64005">
    <property type="entry name" value="Undecaprenyl diphosphate synthase"/>
    <property type="match status" value="1"/>
</dbReference>
<keyword evidence="3" id="KW-1185">Reference proteome</keyword>
<evidence type="ECO:0000313" key="2">
    <source>
        <dbReference type="EMBL" id="KIO08318.1"/>
    </source>
</evidence>
<dbReference type="EMBL" id="KN831957">
    <property type="protein sequence ID" value="KIO08318.1"/>
    <property type="molecule type" value="Genomic_DNA"/>
</dbReference>
<dbReference type="AlphaFoldDB" id="A0A0C3JGX4"/>
<accession>A0A0C3JGX4</accession>
<feature type="signal peptide" evidence="1">
    <location>
        <begin position="1"/>
        <end position="22"/>
    </location>
</feature>
<dbReference type="GO" id="GO:0016765">
    <property type="term" value="F:transferase activity, transferring alkyl or aryl (other than methyl) groups"/>
    <property type="evidence" value="ECO:0007669"/>
    <property type="project" value="InterPro"/>
</dbReference>
<keyword evidence="1" id="KW-0732">Signal</keyword>
<dbReference type="InterPro" id="IPR036424">
    <property type="entry name" value="UPP_synth-like_sf"/>
</dbReference>
<dbReference type="STRING" id="870435.A0A0C3JGX4"/>
<proteinExistence type="predicted"/>
<evidence type="ECO:0000256" key="1">
    <source>
        <dbReference type="SAM" id="SignalP"/>
    </source>
</evidence>
<reference evidence="3" key="2">
    <citation type="submission" date="2015-01" db="EMBL/GenBank/DDBJ databases">
        <title>Evolutionary Origins and Diversification of the Mycorrhizal Mutualists.</title>
        <authorList>
            <consortium name="DOE Joint Genome Institute"/>
            <consortium name="Mycorrhizal Genomics Consortium"/>
            <person name="Kohler A."/>
            <person name="Kuo A."/>
            <person name="Nagy L.G."/>
            <person name="Floudas D."/>
            <person name="Copeland A."/>
            <person name="Barry K.W."/>
            <person name="Cichocki N."/>
            <person name="Veneault-Fourrey C."/>
            <person name="LaButti K."/>
            <person name="Lindquist E.A."/>
            <person name="Lipzen A."/>
            <person name="Lundell T."/>
            <person name="Morin E."/>
            <person name="Murat C."/>
            <person name="Riley R."/>
            <person name="Ohm R."/>
            <person name="Sun H."/>
            <person name="Tunlid A."/>
            <person name="Henrissat B."/>
            <person name="Grigoriev I.V."/>
            <person name="Hibbett D.S."/>
            <person name="Martin F."/>
        </authorList>
    </citation>
    <scope>NUCLEOTIDE SEQUENCE [LARGE SCALE GENOMIC DNA]</scope>
    <source>
        <strain evidence="3">Marx 270</strain>
    </source>
</reference>
<dbReference type="InParanoid" id="A0A0C3JGX4"/>
<sequence>MPPHWTLRLVHSFYVVAVAVLAQIQEWRQQQPSALNVHRNKVPMHLCLNLVGSNEFTSEEVEAAFLECLRRTTRWCREVGIAVLTVYDRDGVLVWCQENARECISQLEMPGEDSCESEVEYPLTPPLSEPPISRSQSPESAKLHQGLAVITFKTPFSGRLHKRRHVAVRRRPKRFDLTVEQSHYSYGIA</sequence>
<protein>
    <recommendedName>
        <fullName evidence="4">Ditrans,polycis-polyprenyl diphosphate synthase ((2E,6E)-farnesyl diphosphate specific)</fullName>
    </recommendedName>
</protein>
<dbReference type="Proteomes" id="UP000054217">
    <property type="component" value="Unassembled WGS sequence"/>
</dbReference>
<gene>
    <name evidence="2" type="ORF">M404DRAFT_348189</name>
</gene>
<feature type="chain" id="PRO_5002166232" description="Ditrans,polycis-polyprenyl diphosphate synthase ((2E,6E)-farnesyl diphosphate specific)" evidence="1">
    <location>
        <begin position="23"/>
        <end position="189"/>
    </location>
</feature>
<evidence type="ECO:0000313" key="3">
    <source>
        <dbReference type="Proteomes" id="UP000054217"/>
    </source>
</evidence>
<dbReference type="OrthoDB" id="3057168at2759"/>
<evidence type="ECO:0008006" key="4">
    <source>
        <dbReference type="Google" id="ProtNLM"/>
    </source>
</evidence>
<dbReference type="HOGENOM" id="CLU_1434964_0_0_1"/>
<organism evidence="2 3">
    <name type="scientific">Pisolithus tinctorius Marx 270</name>
    <dbReference type="NCBI Taxonomy" id="870435"/>
    <lineage>
        <taxon>Eukaryota</taxon>
        <taxon>Fungi</taxon>
        <taxon>Dikarya</taxon>
        <taxon>Basidiomycota</taxon>
        <taxon>Agaricomycotina</taxon>
        <taxon>Agaricomycetes</taxon>
        <taxon>Agaricomycetidae</taxon>
        <taxon>Boletales</taxon>
        <taxon>Sclerodermatineae</taxon>
        <taxon>Pisolithaceae</taxon>
        <taxon>Pisolithus</taxon>
    </lineage>
</organism>
<reference evidence="2 3" key="1">
    <citation type="submission" date="2014-04" db="EMBL/GenBank/DDBJ databases">
        <authorList>
            <consortium name="DOE Joint Genome Institute"/>
            <person name="Kuo A."/>
            <person name="Kohler A."/>
            <person name="Costa M.D."/>
            <person name="Nagy L.G."/>
            <person name="Floudas D."/>
            <person name="Copeland A."/>
            <person name="Barry K.W."/>
            <person name="Cichocki N."/>
            <person name="Veneault-Fourrey C."/>
            <person name="LaButti K."/>
            <person name="Lindquist E.A."/>
            <person name="Lipzen A."/>
            <person name="Lundell T."/>
            <person name="Morin E."/>
            <person name="Murat C."/>
            <person name="Sun H."/>
            <person name="Tunlid A."/>
            <person name="Henrissat B."/>
            <person name="Grigoriev I.V."/>
            <person name="Hibbett D.S."/>
            <person name="Martin F."/>
            <person name="Nordberg H.P."/>
            <person name="Cantor M.N."/>
            <person name="Hua S.X."/>
        </authorList>
    </citation>
    <scope>NUCLEOTIDE SEQUENCE [LARGE SCALE GENOMIC DNA]</scope>
    <source>
        <strain evidence="2 3">Marx 270</strain>
    </source>
</reference>
<name>A0A0C3JGX4_PISTI</name>